<gene>
    <name evidence="2" type="ORF">O3P69_010932</name>
</gene>
<comment type="caution">
    <text evidence="2">The sequence shown here is derived from an EMBL/GenBank/DDBJ whole genome shotgun (WGS) entry which is preliminary data.</text>
</comment>
<evidence type="ECO:0008006" key="4">
    <source>
        <dbReference type="Google" id="ProtNLM"/>
    </source>
</evidence>
<feature type="compositionally biased region" description="Polar residues" evidence="1">
    <location>
        <begin position="132"/>
        <end position="143"/>
    </location>
</feature>
<protein>
    <recommendedName>
        <fullName evidence="4">Gag protein</fullName>
    </recommendedName>
</protein>
<feature type="region of interest" description="Disordered" evidence="1">
    <location>
        <begin position="132"/>
        <end position="164"/>
    </location>
</feature>
<evidence type="ECO:0000313" key="3">
    <source>
        <dbReference type="Proteomes" id="UP001487740"/>
    </source>
</evidence>
<feature type="compositionally biased region" description="Polar residues" evidence="1">
    <location>
        <begin position="154"/>
        <end position="164"/>
    </location>
</feature>
<sequence>MVQVLLRDQFVDAVDNVQIRVYIQQAHVQSLQEALARGLELESILRSIPRKMTSYPDTQAPFRARRGAGLPLDVTVPTSRRVSRELLWVRTARPQQEILSSEESGKSASGQYQYRPCCWHCGKEHLASSCPTAPPTVTAQDKGNSAGLEGGALNQPSPKRPQSI</sequence>
<dbReference type="EMBL" id="JARAKH010002699">
    <property type="protein sequence ID" value="KAK8372284.1"/>
    <property type="molecule type" value="Genomic_DNA"/>
</dbReference>
<accession>A0AAW0SBA3</accession>
<dbReference type="Proteomes" id="UP001487740">
    <property type="component" value="Unassembled WGS sequence"/>
</dbReference>
<proteinExistence type="predicted"/>
<dbReference type="AlphaFoldDB" id="A0AAW0SBA3"/>
<evidence type="ECO:0000313" key="2">
    <source>
        <dbReference type="EMBL" id="KAK8372284.1"/>
    </source>
</evidence>
<reference evidence="2 3" key="1">
    <citation type="submission" date="2023-03" db="EMBL/GenBank/DDBJ databases">
        <title>High-quality genome of Scylla paramamosain provides insights in environmental adaptation.</title>
        <authorList>
            <person name="Zhang L."/>
        </authorList>
    </citation>
    <scope>NUCLEOTIDE SEQUENCE [LARGE SCALE GENOMIC DNA]</scope>
    <source>
        <strain evidence="2">LZ_2023a</strain>
        <tissue evidence="2">Muscle</tissue>
    </source>
</reference>
<name>A0AAW0SBA3_SCYPA</name>
<organism evidence="2 3">
    <name type="scientific">Scylla paramamosain</name>
    <name type="common">Mud crab</name>
    <dbReference type="NCBI Taxonomy" id="85552"/>
    <lineage>
        <taxon>Eukaryota</taxon>
        <taxon>Metazoa</taxon>
        <taxon>Ecdysozoa</taxon>
        <taxon>Arthropoda</taxon>
        <taxon>Crustacea</taxon>
        <taxon>Multicrustacea</taxon>
        <taxon>Malacostraca</taxon>
        <taxon>Eumalacostraca</taxon>
        <taxon>Eucarida</taxon>
        <taxon>Decapoda</taxon>
        <taxon>Pleocyemata</taxon>
        <taxon>Brachyura</taxon>
        <taxon>Eubrachyura</taxon>
        <taxon>Portunoidea</taxon>
        <taxon>Portunidae</taxon>
        <taxon>Portuninae</taxon>
        <taxon>Scylla</taxon>
    </lineage>
</organism>
<evidence type="ECO:0000256" key="1">
    <source>
        <dbReference type="SAM" id="MobiDB-lite"/>
    </source>
</evidence>
<keyword evidence="3" id="KW-1185">Reference proteome</keyword>